<accession>A0A317CLQ6</accession>
<evidence type="ECO:0000256" key="2">
    <source>
        <dbReference type="ARBA" id="ARBA00010190"/>
    </source>
</evidence>
<dbReference type="GO" id="GO:0006189">
    <property type="term" value="P:'de novo' IMP biosynthetic process"/>
    <property type="evidence" value="ECO:0007669"/>
    <property type="project" value="UniProtKB-UniRule"/>
</dbReference>
<dbReference type="InterPro" id="IPR001636">
    <property type="entry name" value="SAICAR_synth"/>
</dbReference>
<dbReference type="NCBIfam" id="NF010568">
    <property type="entry name" value="PRK13961.1"/>
    <property type="match status" value="1"/>
</dbReference>
<proteinExistence type="inferred from homology"/>
<evidence type="ECO:0000313" key="10">
    <source>
        <dbReference type="EMBL" id="PWQ99456.1"/>
    </source>
</evidence>
<comment type="similarity">
    <text evidence="2 8">Belongs to the SAICAR synthetase family.</text>
</comment>
<dbReference type="InterPro" id="IPR028923">
    <property type="entry name" value="SAICAR_synt/ADE2_N"/>
</dbReference>
<feature type="domain" description="SAICAR synthetase/ADE2 N-terminal" evidence="9">
    <location>
        <begin position="14"/>
        <end position="265"/>
    </location>
</feature>
<keyword evidence="6 8" id="KW-0067">ATP-binding</keyword>
<dbReference type="PANTHER" id="PTHR43700:SF1">
    <property type="entry name" value="PHOSPHORIBOSYLAMINOIMIDAZOLE-SUCCINOCARBOXAMIDE SYNTHASE"/>
    <property type="match status" value="1"/>
</dbReference>
<comment type="pathway">
    <text evidence="1 8">Purine metabolism; IMP biosynthesis via de novo pathway; 5-amino-1-(5-phospho-D-ribosyl)imidazole-4-carboxamide from 5-amino-1-(5-phospho-D-ribosyl)imidazole-4-carboxylate: step 1/2.</text>
</comment>
<evidence type="ECO:0000313" key="11">
    <source>
        <dbReference type="Proteomes" id="UP000245539"/>
    </source>
</evidence>
<comment type="caution">
    <text evidence="10">The sequence shown here is derived from an EMBL/GenBank/DDBJ whole genome shotgun (WGS) entry which is preliminary data.</text>
</comment>
<dbReference type="PANTHER" id="PTHR43700">
    <property type="entry name" value="PHOSPHORIBOSYLAMINOIMIDAZOLE-SUCCINOCARBOXAMIDE SYNTHASE"/>
    <property type="match status" value="1"/>
</dbReference>
<keyword evidence="11" id="KW-1185">Reference proteome</keyword>
<dbReference type="GO" id="GO:0005524">
    <property type="term" value="F:ATP binding"/>
    <property type="evidence" value="ECO:0007669"/>
    <property type="project" value="UniProtKB-KW"/>
</dbReference>
<dbReference type="Pfam" id="PF01259">
    <property type="entry name" value="SAICAR_synt"/>
    <property type="match status" value="1"/>
</dbReference>
<dbReference type="AlphaFoldDB" id="A0A317CLQ6"/>
<dbReference type="GO" id="GO:0004639">
    <property type="term" value="F:phosphoribosylaminoimidazolesuccinocarboxamide synthase activity"/>
    <property type="evidence" value="ECO:0007669"/>
    <property type="project" value="UniProtKB-UniRule"/>
</dbReference>
<dbReference type="EMBL" id="QGKM01000010">
    <property type="protein sequence ID" value="PWQ99456.1"/>
    <property type="molecule type" value="Genomic_DNA"/>
</dbReference>
<evidence type="ECO:0000256" key="6">
    <source>
        <dbReference type="ARBA" id="ARBA00022840"/>
    </source>
</evidence>
<dbReference type="Gene3D" id="3.30.470.20">
    <property type="entry name" value="ATP-grasp fold, B domain"/>
    <property type="match status" value="1"/>
</dbReference>
<evidence type="ECO:0000259" key="9">
    <source>
        <dbReference type="Pfam" id="PF01259"/>
    </source>
</evidence>
<dbReference type="UniPathway" id="UPA00074">
    <property type="reaction ID" value="UER00131"/>
</dbReference>
<keyword evidence="3 8" id="KW-0436">Ligase</keyword>
<comment type="catalytic activity">
    <reaction evidence="7 8">
        <text>5-amino-1-(5-phospho-D-ribosyl)imidazole-4-carboxylate + L-aspartate + ATP = (2S)-2-[5-amino-1-(5-phospho-beta-D-ribosyl)imidazole-4-carboxamido]succinate + ADP + phosphate + 2 H(+)</text>
        <dbReference type="Rhea" id="RHEA:22628"/>
        <dbReference type="ChEBI" id="CHEBI:15378"/>
        <dbReference type="ChEBI" id="CHEBI:29991"/>
        <dbReference type="ChEBI" id="CHEBI:30616"/>
        <dbReference type="ChEBI" id="CHEBI:43474"/>
        <dbReference type="ChEBI" id="CHEBI:58443"/>
        <dbReference type="ChEBI" id="CHEBI:77657"/>
        <dbReference type="ChEBI" id="CHEBI:456216"/>
        <dbReference type="EC" id="6.3.2.6"/>
    </reaction>
</comment>
<dbReference type="CDD" id="cd01414">
    <property type="entry name" value="SAICAR_synt_Sc"/>
    <property type="match status" value="1"/>
</dbReference>
<dbReference type="InterPro" id="IPR018236">
    <property type="entry name" value="SAICAR_synthetase_CS"/>
</dbReference>
<dbReference type="OrthoDB" id="9801549at2"/>
<keyword evidence="5 8" id="KW-0658">Purine biosynthesis</keyword>
<dbReference type="EC" id="6.3.2.6" evidence="8"/>
<dbReference type="Gene3D" id="3.30.200.20">
    <property type="entry name" value="Phosphorylase Kinase, domain 1"/>
    <property type="match status" value="1"/>
</dbReference>
<dbReference type="SUPFAM" id="SSF56104">
    <property type="entry name" value="SAICAR synthase-like"/>
    <property type="match status" value="1"/>
</dbReference>
<dbReference type="GO" id="GO:0005737">
    <property type="term" value="C:cytoplasm"/>
    <property type="evidence" value="ECO:0007669"/>
    <property type="project" value="TreeGrafter"/>
</dbReference>
<reference evidence="10 11" key="1">
    <citation type="submission" date="2018-05" db="EMBL/GenBank/DDBJ databases">
        <title>Leucothrix arctica sp. nov., isolated from Arctic seawater.</title>
        <authorList>
            <person name="Choi A."/>
            <person name="Baek K."/>
        </authorList>
    </citation>
    <scope>NUCLEOTIDE SEQUENCE [LARGE SCALE GENOMIC DNA]</scope>
    <source>
        <strain evidence="10 11">JCM 18388</strain>
    </source>
</reference>
<dbReference type="RefSeq" id="WP_109836654.1">
    <property type="nucleotide sequence ID" value="NZ_QGKM01000010.1"/>
</dbReference>
<evidence type="ECO:0000256" key="3">
    <source>
        <dbReference type="ARBA" id="ARBA00022598"/>
    </source>
</evidence>
<protein>
    <recommendedName>
        <fullName evidence="8">Phosphoribosylaminoimidazole-succinocarboxamide synthase</fullName>
        <ecNumber evidence="8">6.3.2.6</ecNumber>
    </recommendedName>
    <alternativeName>
        <fullName evidence="8">SAICAR synthetase</fullName>
    </alternativeName>
</protein>
<gene>
    <name evidence="8" type="primary">purC</name>
    <name evidence="10" type="ORF">DKW60_05435</name>
</gene>
<dbReference type="Proteomes" id="UP000245539">
    <property type="component" value="Unassembled WGS sequence"/>
</dbReference>
<evidence type="ECO:0000256" key="8">
    <source>
        <dbReference type="HAMAP-Rule" id="MF_00137"/>
    </source>
</evidence>
<dbReference type="HAMAP" id="MF_00137">
    <property type="entry name" value="SAICAR_synth"/>
    <property type="match status" value="1"/>
</dbReference>
<evidence type="ECO:0000256" key="1">
    <source>
        <dbReference type="ARBA" id="ARBA00004672"/>
    </source>
</evidence>
<dbReference type="NCBIfam" id="TIGR00081">
    <property type="entry name" value="purC"/>
    <property type="match status" value="1"/>
</dbReference>
<evidence type="ECO:0000256" key="7">
    <source>
        <dbReference type="ARBA" id="ARBA00048475"/>
    </source>
</evidence>
<dbReference type="PROSITE" id="PS01057">
    <property type="entry name" value="SAICAR_SYNTHETASE_1"/>
    <property type="match status" value="1"/>
</dbReference>
<dbReference type="FunFam" id="3.30.470.20:FF:000015">
    <property type="entry name" value="Phosphoribosylaminoimidazole-succinocarboxamide synthase"/>
    <property type="match status" value="1"/>
</dbReference>
<organism evidence="10 11">
    <name type="scientific">Leucothrix pacifica</name>
    <dbReference type="NCBI Taxonomy" id="1247513"/>
    <lineage>
        <taxon>Bacteria</taxon>
        <taxon>Pseudomonadati</taxon>
        <taxon>Pseudomonadota</taxon>
        <taxon>Gammaproteobacteria</taxon>
        <taxon>Thiotrichales</taxon>
        <taxon>Thiotrichaceae</taxon>
        <taxon>Leucothrix</taxon>
    </lineage>
</organism>
<keyword evidence="4 8" id="KW-0547">Nucleotide-binding</keyword>
<evidence type="ECO:0000256" key="4">
    <source>
        <dbReference type="ARBA" id="ARBA00022741"/>
    </source>
</evidence>
<dbReference type="PROSITE" id="PS01058">
    <property type="entry name" value="SAICAR_SYNTHETASE_2"/>
    <property type="match status" value="1"/>
</dbReference>
<name>A0A317CLQ6_9GAMM</name>
<sequence length="296" mass="33613">MSQPNQQLKNYDLIAQGKVRDIYAIDEQHMLIVTTDRLSAFDVVLPQPIPDKGKVLLQVSNFWFEKLSHVIQNHLTDIDLDELSITDEEAEYLEGRAIVVRRLRPLPIEAIVRGYIIGSGWKDYQKTGKVCGITLPENLKQASKLPEAVFTPSSKAEVGDHDENISFETMEQRIGPELAAQIRDTSLQLYTEAAEYALERGIIIADTKFEFGLDENDQLVLIDEILTPDSSRFWPADEYQEGTSPPSFDKQFVRDYLETLDWDKTPPGPTLPTEILERTAAKYQEVARRLTESDNG</sequence>
<evidence type="ECO:0000256" key="5">
    <source>
        <dbReference type="ARBA" id="ARBA00022755"/>
    </source>
</evidence>